<feature type="compositionally biased region" description="Polar residues" evidence="5">
    <location>
        <begin position="152"/>
        <end position="170"/>
    </location>
</feature>
<evidence type="ECO:0000313" key="8">
    <source>
        <dbReference type="Proteomes" id="UP000007797"/>
    </source>
</evidence>
<evidence type="ECO:0000256" key="5">
    <source>
        <dbReference type="SAM" id="MobiDB-lite"/>
    </source>
</evidence>
<protein>
    <submittedName>
        <fullName evidence="7">GATA-binding transcription factor</fullName>
    </submittedName>
</protein>
<dbReference type="Pfam" id="PF00320">
    <property type="entry name" value="GATA"/>
    <property type="match status" value="1"/>
</dbReference>
<feature type="region of interest" description="Disordered" evidence="5">
    <location>
        <begin position="133"/>
        <end position="218"/>
    </location>
</feature>
<evidence type="ECO:0000313" key="7">
    <source>
        <dbReference type="EMBL" id="EGG21509.1"/>
    </source>
</evidence>
<evidence type="ECO:0000256" key="2">
    <source>
        <dbReference type="ARBA" id="ARBA00022771"/>
    </source>
</evidence>
<dbReference type="GO" id="GO:0008270">
    <property type="term" value="F:zinc ion binding"/>
    <property type="evidence" value="ECO:0007669"/>
    <property type="project" value="UniProtKB-KW"/>
</dbReference>
<feature type="region of interest" description="Disordered" evidence="5">
    <location>
        <begin position="399"/>
        <end position="440"/>
    </location>
</feature>
<evidence type="ECO:0000259" key="6">
    <source>
        <dbReference type="PROSITE" id="PS50114"/>
    </source>
</evidence>
<feature type="compositionally biased region" description="Low complexity" evidence="5">
    <location>
        <begin position="313"/>
        <end position="329"/>
    </location>
</feature>
<evidence type="ECO:0000256" key="3">
    <source>
        <dbReference type="ARBA" id="ARBA00022833"/>
    </source>
</evidence>
<evidence type="ECO:0000256" key="1">
    <source>
        <dbReference type="ARBA" id="ARBA00022723"/>
    </source>
</evidence>
<dbReference type="SMART" id="SM00401">
    <property type="entry name" value="ZnF_GATA"/>
    <property type="match status" value="1"/>
</dbReference>
<dbReference type="AlphaFoldDB" id="F4PSH9"/>
<evidence type="ECO:0000256" key="4">
    <source>
        <dbReference type="PROSITE-ProRule" id="PRU00094"/>
    </source>
</evidence>
<organism evidence="7 8">
    <name type="scientific">Cavenderia fasciculata</name>
    <name type="common">Slime mold</name>
    <name type="synonym">Dictyostelium fasciculatum</name>
    <dbReference type="NCBI Taxonomy" id="261658"/>
    <lineage>
        <taxon>Eukaryota</taxon>
        <taxon>Amoebozoa</taxon>
        <taxon>Evosea</taxon>
        <taxon>Eumycetozoa</taxon>
        <taxon>Dictyostelia</taxon>
        <taxon>Acytosteliales</taxon>
        <taxon>Cavenderiaceae</taxon>
        <taxon>Cavenderia</taxon>
    </lineage>
</organism>
<feature type="domain" description="GATA-type" evidence="6">
    <location>
        <begin position="246"/>
        <end position="281"/>
    </location>
</feature>
<feature type="compositionally biased region" description="Polar residues" evidence="5">
    <location>
        <begin position="399"/>
        <end position="410"/>
    </location>
</feature>
<dbReference type="Proteomes" id="UP000007797">
    <property type="component" value="Unassembled WGS sequence"/>
</dbReference>
<dbReference type="GeneID" id="14872998"/>
<feature type="compositionally biased region" description="Low complexity" evidence="5">
    <location>
        <begin position="339"/>
        <end position="353"/>
    </location>
</feature>
<dbReference type="InterPro" id="IPR000679">
    <property type="entry name" value="Znf_GATA"/>
</dbReference>
<dbReference type="InterPro" id="IPR051140">
    <property type="entry name" value="GATA_TF"/>
</dbReference>
<sequence>MTSPMQPYPHHMSHHIQHQQQSHHSQLQQQQMQSHANRQPILLSALQWEQIQKISYIIHEFATEAYTNISTNLDDLCNMTTVLNQLISDINTDSHTKYLQQQQHYNMEIDKNKMYYDGGSVGVSMISIPSHSLGANAPGMAPQQQQQQQQQHGSSLNIKTDPSLTYVGNGSSSTSSSPMANTQTKAAAIAASSSNGAGGSSTAGSGSSGATPVSNIDSQKNFNGEIYFDDPLIDKPRRRRRTVYSAKRNLKCQHCNVTETPEWRRGPNGDHTLCNACGLHYAKTLKKQNKEKERIEKEKAAKAAAEGTDQKDNNNNNNNNASPPSTATTPTPPTNVLKSPTSSNSSSPQTSNSLVIPKKDVKMSDISEQSININLAASSPPPIIINKKHSIDFVMDNPFTQSLSSSSGGNQVPIQPIPQVQQQQQQPQQPSYMDHQQIHY</sequence>
<feature type="region of interest" description="Disordered" evidence="5">
    <location>
        <begin position="1"/>
        <end position="34"/>
    </location>
</feature>
<dbReference type="EMBL" id="GL883010">
    <property type="protein sequence ID" value="EGG21509.1"/>
    <property type="molecule type" value="Genomic_DNA"/>
</dbReference>
<accession>F4PSH9</accession>
<dbReference type="GO" id="GO:0006355">
    <property type="term" value="P:regulation of DNA-templated transcription"/>
    <property type="evidence" value="ECO:0007669"/>
    <property type="project" value="InterPro"/>
</dbReference>
<dbReference type="PANTHER" id="PTHR45658">
    <property type="entry name" value="GATA TRANSCRIPTION FACTOR"/>
    <property type="match status" value="1"/>
</dbReference>
<reference evidence="8" key="1">
    <citation type="journal article" date="2011" name="Genome Res.">
        <title>Phylogeny-wide analysis of social amoeba genomes highlights ancient origins for complex intercellular communication.</title>
        <authorList>
            <person name="Heidel A.J."/>
            <person name="Lawal H.M."/>
            <person name="Felder M."/>
            <person name="Schilde C."/>
            <person name="Helps N.R."/>
            <person name="Tunggal B."/>
            <person name="Rivero F."/>
            <person name="John U."/>
            <person name="Schleicher M."/>
            <person name="Eichinger L."/>
            <person name="Platzer M."/>
            <person name="Noegel A.A."/>
            <person name="Schaap P."/>
            <person name="Gloeckner G."/>
        </authorList>
    </citation>
    <scope>NUCLEOTIDE SEQUENCE [LARGE SCALE GENOMIC DNA]</scope>
    <source>
        <strain evidence="8">SH3</strain>
    </source>
</reference>
<dbReference type="RefSeq" id="XP_004359359.1">
    <property type="nucleotide sequence ID" value="XM_004359302.1"/>
</dbReference>
<dbReference type="OrthoDB" id="21401at2759"/>
<feature type="compositionally biased region" description="Low complexity" evidence="5">
    <location>
        <begin position="186"/>
        <end position="195"/>
    </location>
</feature>
<feature type="compositionally biased region" description="Low complexity" evidence="5">
    <location>
        <begin position="18"/>
        <end position="34"/>
    </location>
</feature>
<dbReference type="SUPFAM" id="SSF57716">
    <property type="entry name" value="Glucocorticoid receptor-like (DNA-binding domain)"/>
    <property type="match status" value="1"/>
</dbReference>
<keyword evidence="2 4" id="KW-0863">Zinc-finger</keyword>
<dbReference type="CDD" id="cd00202">
    <property type="entry name" value="ZnF_GATA"/>
    <property type="match status" value="1"/>
</dbReference>
<dbReference type="GO" id="GO:0043565">
    <property type="term" value="F:sequence-specific DNA binding"/>
    <property type="evidence" value="ECO:0007669"/>
    <property type="project" value="InterPro"/>
</dbReference>
<keyword evidence="1" id="KW-0479">Metal-binding</keyword>
<dbReference type="PROSITE" id="PS00344">
    <property type="entry name" value="GATA_ZN_FINGER_1"/>
    <property type="match status" value="1"/>
</dbReference>
<proteinExistence type="predicted"/>
<dbReference type="KEGG" id="dfa:DFA_01395"/>
<dbReference type="Gene3D" id="3.30.50.10">
    <property type="entry name" value="Erythroid Transcription Factor GATA-1, subunit A"/>
    <property type="match status" value="1"/>
</dbReference>
<feature type="region of interest" description="Disordered" evidence="5">
    <location>
        <begin position="288"/>
        <end position="358"/>
    </location>
</feature>
<feature type="compositionally biased region" description="Basic and acidic residues" evidence="5">
    <location>
        <begin position="288"/>
        <end position="301"/>
    </location>
</feature>
<dbReference type="PROSITE" id="PS50114">
    <property type="entry name" value="GATA_ZN_FINGER_2"/>
    <property type="match status" value="1"/>
</dbReference>
<dbReference type="InterPro" id="IPR013088">
    <property type="entry name" value="Znf_NHR/GATA"/>
</dbReference>
<feature type="compositionally biased region" description="Low complexity" evidence="5">
    <location>
        <begin position="411"/>
        <end position="430"/>
    </location>
</feature>
<name>F4PSH9_CACFS</name>
<dbReference type="STRING" id="1054147.F4PSH9"/>
<keyword evidence="3" id="KW-0862">Zinc</keyword>
<gene>
    <name evidence="7" type="ORF">DFA_01395</name>
</gene>
<keyword evidence="8" id="KW-1185">Reference proteome</keyword>